<feature type="compositionally biased region" description="Basic and acidic residues" evidence="3">
    <location>
        <begin position="94"/>
        <end position="118"/>
    </location>
</feature>
<reference evidence="4" key="1">
    <citation type="submission" date="2022-11" db="EMBL/GenBank/DDBJ databases">
        <authorList>
            <person name="Petersen C."/>
        </authorList>
    </citation>
    <scope>NUCLEOTIDE SEQUENCE</scope>
    <source>
        <strain evidence="4">IBT 23319</strain>
    </source>
</reference>
<feature type="compositionally biased region" description="Basic and acidic residues" evidence="3">
    <location>
        <begin position="65"/>
        <end position="74"/>
    </location>
</feature>
<dbReference type="GeneID" id="81387518"/>
<evidence type="ECO:0000256" key="3">
    <source>
        <dbReference type="SAM" id="MobiDB-lite"/>
    </source>
</evidence>
<comment type="caution">
    <text evidence="4">The sequence shown here is derived from an EMBL/GenBank/DDBJ whole genome shotgun (WGS) entry which is preliminary data.</text>
</comment>
<dbReference type="EMBL" id="JAPQKT010000008">
    <property type="protein sequence ID" value="KAJ5223193.1"/>
    <property type="molecule type" value="Genomic_DNA"/>
</dbReference>
<evidence type="ECO:0000313" key="4">
    <source>
        <dbReference type="EMBL" id="KAJ5223193.1"/>
    </source>
</evidence>
<evidence type="ECO:0000256" key="2">
    <source>
        <dbReference type="RuleBase" id="RU363120"/>
    </source>
</evidence>
<evidence type="ECO:0000256" key="1">
    <source>
        <dbReference type="ARBA" id="ARBA00010520"/>
    </source>
</evidence>
<proteinExistence type="inferred from homology"/>
<dbReference type="RefSeq" id="XP_056498116.1">
    <property type="nucleotide sequence ID" value="XM_056648351.1"/>
</dbReference>
<comment type="similarity">
    <text evidence="1 2">Belongs to the endosulfine family.</text>
</comment>
<organism evidence="4 5">
    <name type="scientific">Penicillium citrinum</name>
    <dbReference type="NCBI Taxonomy" id="5077"/>
    <lineage>
        <taxon>Eukaryota</taxon>
        <taxon>Fungi</taxon>
        <taxon>Dikarya</taxon>
        <taxon>Ascomycota</taxon>
        <taxon>Pezizomycotina</taxon>
        <taxon>Eurotiomycetes</taxon>
        <taxon>Eurotiomycetidae</taxon>
        <taxon>Eurotiales</taxon>
        <taxon>Aspergillaceae</taxon>
        <taxon>Penicillium</taxon>
    </lineage>
</organism>
<dbReference type="Pfam" id="PF04667">
    <property type="entry name" value="Endosulfine"/>
    <property type="match status" value="1"/>
</dbReference>
<accession>A0A9W9NQT8</accession>
<protein>
    <recommendedName>
        <fullName evidence="2">mRNA stability protein</fullName>
    </recommendedName>
</protein>
<evidence type="ECO:0000313" key="5">
    <source>
        <dbReference type="Proteomes" id="UP001147733"/>
    </source>
</evidence>
<gene>
    <name evidence="4" type="ORF">N7469_009433</name>
</gene>
<dbReference type="OrthoDB" id="5949865at2759"/>
<feature type="region of interest" description="Disordered" evidence="3">
    <location>
        <begin position="61"/>
        <end position="118"/>
    </location>
</feature>
<name>A0A9W9NQT8_PENCI</name>
<dbReference type="Proteomes" id="UP001147733">
    <property type="component" value="Unassembled WGS sequence"/>
</dbReference>
<comment type="function">
    <text evidence="2">Plays an essential role in initiation of the G0 program by preventing the degradation of specific nutrient-regulated mRNAs via the 5'-3' mRNA decay pathway.</text>
</comment>
<keyword evidence="5" id="KW-1185">Reference proteome</keyword>
<dbReference type="InterPro" id="IPR006760">
    <property type="entry name" value="Endosulphine"/>
</dbReference>
<sequence>MKSERKTSNPEPLSESEKCHFSLYEKKPLGYLLDKRFKERTYFDSGDFALSAGQRAIETGAIDSGCEHPNRDNISHPNAPVPSNSNVDYGANRTTDRKSISPERKSLLHYETDTTDSK</sequence>
<reference evidence="4" key="2">
    <citation type="journal article" date="2023" name="IMA Fungus">
        <title>Comparative genomic study of the Penicillium genus elucidates a diverse pangenome and 15 lateral gene transfer events.</title>
        <authorList>
            <person name="Petersen C."/>
            <person name="Sorensen T."/>
            <person name="Nielsen M.R."/>
            <person name="Sondergaard T.E."/>
            <person name="Sorensen J.L."/>
            <person name="Fitzpatrick D.A."/>
            <person name="Frisvad J.C."/>
            <person name="Nielsen K.L."/>
        </authorList>
    </citation>
    <scope>NUCLEOTIDE SEQUENCE</scope>
    <source>
        <strain evidence="4">IBT 23319</strain>
    </source>
</reference>
<dbReference type="AlphaFoldDB" id="A0A9W9NQT8"/>